<dbReference type="Proteomes" id="UP000295192">
    <property type="component" value="Unassembled WGS sequence"/>
</dbReference>
<evidence type="ECO:0000313" key="3">
    <source>
        <dbReference type="EMBL" id="TDG40471.1"/>
    </source>
</evidence>
<keyword evidence="4" id="KW-1185">Reference proteome</keyword>
<comment type="caution">
    <text evidence="3">The sequence shown here is derived from an EMBL/GenBank/DDBJ whole genome shotgun (WGS) entry which is preliminary data.</text>
</comment>
<evidence type="ECO:0000259" key="2">
    <source>
        <dbReference type="Pfam" id="PF16007"/>
    </source>
</evidence>
<dbReference type="OrthoDB" id="7841972at2759"/>
<evidence type="ECO:0000313" key="4">
    <source>
        <dbReference type="Proteomes" id="UP000295192"/>
    </source>
</evidence>
<feature type="domain" description="DUF4777" evidence="2">
    <location>
        <begin position="69"/>
        <end position="133"/>
    </location>
</feature>
<feature type="region of interest" description="Disordered" evidence="1">
    <location>
        <begin position="135"/>
        <end position="176"/>
    </location>
</feature>
<name>A0A484AXZ5_DRONA</name>
<organism evidence="3 4">
    <name type="scientific">Drosophila navojoa</name>
    <name type="common">Fruit fly</name>
    <dbReference type="NCBI Taxonomy" id="7232"/>
    <lineage>
        <taxon>Eukaryota</taxon>
        <taxon>Metazoa</taxon>
        <taxon>Ecdysozoa</taxon>
        <taxon>Arthropoda</taxon>
        <taxon>Hexapoda</taxon>
        <taxon>Insecta</taxon>
        <taxon>Pterygota</taxon>
        <taxon>Neoptera</taxon>
        <taxon>Endopterygota</taxon>
        <taxon>Diptera</taxon>
        <taxon>Brachycera</taxon>
        <taxon>Muscomorpha</taxon>
        <taxon>Ephydroidea</taxon>
        <taxon>Drosophilidae</taxon>
        <taxon>Drosophila</taxon>
    </lineage>
</organism>
<sequence>MYKEGMYTQQQQQQQEQQQQEQEQQQQEQRQQEQQQRQQQLPTTWPLIASVARTMRPNGPNQAPRRKLIPNLFSSILRVVAESDRPLTQHEIVEAVSERLERSDEELKRQVTVNLHDALIYGYLRVKNYRYSIVPSRLDPNEPREQSRNASSNRRRDDAVKQSASQKAKAEEKSTQ</sequence>
<dbReference type="SUPFAM" id="SSF81995">
    <property type="entry name" value="beta-sandwich domain of Sec23/24"/>
    <property type="match status" value="1"/>
</dbReference>
<dbReference type="InterPro" id="IPR031957">
    <property type="entry name" value="DUF4777"/>
</dbReference>
<dbReference type="OMA" id="MRPNGPN"/>
<reference evidence="3 4" key="1">
    <citation type="journal article" date="2019" name="J. Hered.">
        <title>An Improved Genome Assembly for Drosophila navojoa, the Basal Species in the mojavensis Cluster.</title>
        <authorList>
            <person name="Vanderlinde T."/>
            <person name="Dupim E.G."/>
            <person name="Nazario-Yepiz N.O."/>
            <person name="Carvalho A.B."/>
        </authorList>
    </citation>
    <scope>NUCLEOTIDE SEQUENCE [LARGE SCALE GENOMIC DNA]</scope>
    <source>
        <strain evidence="3">Navoj_Jal97</strain>
        <tissue evidence="3">Whole organism</tissue>
    </source>
</reference>
<gene>
    <name evidence="3" type="ORF">AWZ03_013108</name>
</gene>
<protein>
    <recommendedName>
        <fullName evidence="2">DUF4777 domain-containing protein</fullName>
    </recommendedName>
</protein>
<dbReference type="Pfam" id="PF16007">
    <property type="entry name" value="DUF4777"/>
    <property type="match status" value="1"/>
</dbReference>
<proteinExistence type="predicted"/>
<accession>A0A484AXZ5</accession>
<evidence type="ECO:0000256" key="1">
    <source>
        <dbReference type="SAM" id="MobiDB-lite"/>
    </source>
</evidence>
<feature type="compositionally biased region" description="Low complexity" evidence="1">
    <location>
        <begin position="9"/>
        <end position="40"/>
    </location>
</feature>
<feature type="region of interest" description="Disordered" evidence="1">
    <location>
        <begin position="1"/>
        <end position="43"/>
    </location>
</feature>
<dbReference type="EMBL" id="LSRL02000557">
    <property type="protein sequence ID" value="TDG40471.1"/>
    <property type="molecule type" value="Genomic_DNA"/>
</dbReference>
<dbReference type="AlphaFoldDB" id="A0A484AXZ5"/>